<dbReference type="Proteomes" id="UP000238308">
    <property type="component" value="Unassembled WGS sequence"/>
</dbReference>
<dbReference type="AlphaFoldDB" id="A0A2T0XEH1"/>
<protein>
    <submittedName>
        <fullName evidence="1">Uncharacterized protein</fullName>
    </submittedName>
</protein>
<keyword evidence="2" id="KW-1185">Reference proteome</keyword>
<dbReference type="EMBL" id="PVTV01000015">
    <property type="protein sequence ID" value="PRY97311.1"/>
    <property type="molecule type" value="Genomic_DNA"/>
</dbReference>
<comment type="caution">
    <text evidence="1">The sequence shown here is derived from an EMBL/GenBank/DDBJ whole genome shotgun (WGS) entry which is preliminary data.</text>
</comment>
<evidence type="ECO:0000313" key="2">
    <source>
        <dbReference type="Proteomes" id="UP000238308"/>
    </source>
</evidence>
<organism evidence="1 2">
    <name type="scientific">Jezberella montanilacus</name>
    <dbReference type="NCBI Taxonomy" id="323426"/>
    <lineage>
        <taxon>Bacteria</taxon>
        <taxon>Pseudomonadati</taxon>
        <taxon>Pseudomonadota</taxon>
        <taxon>Betaproteobacteria</taxon>
        <taxon>Burkholderiales</taxon>
        <taxon>Alcaligenaceae</taxon>
        <taxon>Jezberella</taxon>
    </lineage>
</organism>
<dbReference type="RefSeq" id="WP_106228273.1">
    <property type="nucleotide sequence ID" value="NZ_PVTV01000015.1"/>
</dbReference>
<name>A0A2T0XEH1_9BURK</name>
<accession>A0A2T0XEH1</accession>
<evidence type="ECO:0000313" key="1">
    <source>
        <dbReference type="EMBL" id="PRY97311.1"/>
    </source>
</evidence>
<sequence length="294" mass="32235">MARARNIKPSFFTNELLGTEDPMVSLTFAGLWCLADKEGILEDRPLRIKAELFPYRENLDVNGYLTVLQRLGFIHRYVVNGVGYLQVINFEKHQCPHHTEKSKKYPKYHDVKDLTVKSPLSAGEKQVPTRSDSLIHDSLIPDSLIEDSLIPDSPIQGSLPAEEGGTEKIPRPSQTAIVCLALKGEGIGAVSPSNPKLKTLLEAGADVGMFIDAARAAKARGKASFAYIVAVVDGQMQEAQAVAQRARASPAVVTETNYQRSARLRYEEAIGTRAVVHSNVIDITPLQNHLARIA</sequence>
<proteinExistence type="predicted"/>
<dbReference type="OrthoDB" id="5526813at2"/>
<gene>
    <name evidence="1" type="ORF">BCM14_2457</name>
</gene>
<reference evidence="1 2" key="1">
    <citation type="submission" date="2018-03" db="EMBL/GenBank/DDBJ databases">
        <title>Genomic Encyclopedia of Type Strains, Phase III (KMG-III): the genomes of soil and plant-associated and newly described type strains.</title>
        <authorList>
            <person name="Whitman W."/>
        </authorList>
    </citation>
    <scope>NUCLEOTIDE SEQUENCE [LARGE SCALE GENOMIC DNA]</scope>
    <source>
        <strain evidence="1 2">MWH-P2sevCIIIb</strain>
    </source>
</reference>